<dbReference type="OrthoDB" id="414075at2759"/>
<protein>
    <submittedName>
        <fullName evidence="3">Uncharacterized protein</fullName>
    </submittedName>
</protein>
<organism evidence="3 4">
    <name type="scientific">Cyanidiococcus yangmingshanensis</name>
    <dbReference type="NCBI Taxonomy" id="2690220"/>
    <lineage>
        <taxon>Eukaryota</taxon>
        <taxon>Rhodophyta</taxon>
        <taxon>Bangiophyceae</taxon>
        <taxon>Cyanidiales</taxon>
        <taxon>Cyanidiaceae</taxon>
        <taxon>Cyanidiococcus</taxon>
    </lineage>
</organism>
<dbReference type="InterPro" id="IPR012337">
    <property type="entry name" value="RNaseH-like_sf"/>
</dbReference>
<dbReference type="AlphaFoldDB" id="A0A7J7IGY6"/>
<comment type="similarity">
    <text evidence="1">Belongs to the CAF1 family.</text>
</comment>
<comment type="caution">
    <text evidence="3">The sequence shown here is derived from an EMBL/GenBank/DDBJ whole genome shotgun (WGS) entry which is preliminary data.</text>
</comment>
<accession>A0A7J7IGY6</accession>
<evidence type="ECO:0000313" key="3">
    <source>
        <dbReference type="EMBL" id="KAF6002355.1"/>
    </source>
</evidence>
<name>A0A7J7IGY6_9RHOD</name>
<dbReference type="Gene3D" id="3.30.420.10">
    <property type="entry name" value="Ribonuclease H-like superfamily/Ribonuclease H"/>
    <property type="match status" value="1"/>
</dbReference>
<dbReference type="EMBL" id="VWRR01000010">
    <property type="protein sequence ID" value="KAF6002355.1"/>
    <property type="molecule type" value="Genomic_DNA"/>
</dbReference>
<dbReference type="InterPro" id="IPR006941">
    <property type="entry name" value="RNase_CAF1"/>
</dbReference>
<dbReference type="SUPFAM" id="SSF53098">
    <property type="entry name" value="Ribonuclease H-like"/>
    <property type="match status" value="1"/>
</dbReference>
<gene>
    <name evidence="3" type="ORF">F1559_000553</name>
</gene>
<sequence length="329" mass="35935">MPLQLRAFPDTQPHRTQYAGEIRELSTRVHVREPTPHSLVGNEVSSSSWDASNEWMPLPPTLAQGEGAHLFRMLAESHIPLVFFDGLYDIMSLYEAFYAPLPPSLDAFLSRLAMTMPQVMDVGCLAALMKLSEKRSERVPGMAATTPQLSGDGLLARMVRIALRSAIVNHRHLLQSIRGGKWFVNHPRSKALRREAQALEEKRAVIRVPSLQTTDGRLPSPISGTEDEGLSGQAAEGAPAPLPSIHLDEMLSENNEPTANDAFASLLLVPLAKGPENHTENNVMTTSTELEPLPELDPFSDAPLNPTDAQELLAALEDTESTADVTTDS</sequence>
<dbReference type="InterPro" id="IPR036397">
    <property type="entry name" value="RNaseH_sf"/>
</dbReference>
<evidence type="ECO:0000313" key="4">
    <source>
        <dbReference type="Proteomes" id="UP000530660"/>
    </source>
</evidence>
<evidence type="ECO:0000256" key="1">
    <source>
        <dbReference type="ARBA" id="ARBA00008372"/>
    </source>
</evidence>
<reference evidence="3 4" key="1">
    <citation type="journal article" date="2020" name="J. Phycol.">
        <title>Comparative genome analysis reveals Cyanidiococcus gen. nov., a new extremophilic red algal genus sister to Cyanidioschyzon (Cyanidioschyzonaceae, Rhodophyta).</title>
        <authorList>
            <person name="Liu S.-L."/>
            <person name="Chiang Y.-R."/>
            <person name="Yoon H.S."/>
            <person name="Fu H.-Y."/>
        </authorList>
    </citation>
    <scope>NUCLEOTIDE SEQUENCE [LARGE SCALE GENOMIC DNA]</scope>
    <source>
        <strain evidence="3 4">THAL066</strain>
    </source>
</reference>
<evidence type="ECO:0000256" key="2">
    <source>
        <dbReference type="SAM" id="MobiDB-lite"/>
    </source>
</evidence>
<dbReference type="Pfam" id="PF04857">
    <property type="entry name" value="CAF1"/>
    <property type="match status" value="1"/>
</dbReference>
<keyword evidence="4" id="KW-1185">Reference proteome</keyword>
<proteinExistence type="inferred from homology"/>
<dbReference type="Proteomes" id="UP000530660">
    <property type="component" value="Unassembled WGS sequence"/>
</dbReference>
<dbReference type="GO" id="GO:0003676">
    <property type="term" value="F:nucleic acid binding"/>
    <property type="evidence" value="ECO:0007669"/>
    <property type="project" value="InterPro"/>
</dbReference>
<feature type="region of interest" description="Disordered" evidence="2">
    <location>
        <begin position="210"/>
        <end position="242"/>
    </location>
</feature>
<feature type="region of interest" description="Disordered" evidence="2">
    <location>
        <begin position="285"/>
        <end position="306"/>
    </location>
</feature>